<feature type="compositionally biased region" description="Gly residues" evidence="1">
    <location>
        <begin position="1"/>
        <end position="10"/>
    </location>
</feature>
<evidence type="ECO:0000259" key="2">
    <source>
        <dbReference type="Pfam" id="PF06889"/>
    </source>
</evidence>
<keyword evidence="4" id="KW-1185">Reference proteome</keyword>
<sequence length="420" mass="46712">MGTGAAGGHPAGQPVPDVWQPPTEVERALHRAGEREDWPAYYRTLAATDLFFPMRRDIVDALPGVLRPAIFRDPQVRGLCVAVFTRGMLPPPDSGDVFERGDLLRIAKSWPRSASWLAVNPGTPVETFLPAEPRRWKRHARRAAPEPPLKTWFTGPLTGPLAHGLACGALLMVSNGAIWNHLGWQSGGYSEERALLRRWWGVTGRDGWLQAQEQLLRGDMLPAAWEFVLEVRQVLLQEDGVPPKPVQWREAVEAVLVARTAELVDRTGRPPDFDLDSDIALIQKLIGRILRYEARFRADGVLAEDGLVRSVLAWDLGRASCMARWGLGARYCGQAETETAVLRAGETARGVYGSWEEFSAGYILGRCLHFDSEEYGDWYTEMLAAHRLLTADPRSPWRTVSFLAPAGEGDLPDPRDLTDL</sequence>
<dbReference type="EMBL" id="BAAAMJ010000030">
    <property type="protein sequence ID" value="GAA1919724.1"/>
    <property type="molecule type" value="Genomic_DNA"/>
</dbReference>
<dbReference type="RefSeq" id="WP_344262552.1">
    <property type="nucleotide sequence ID" value="NZ_BAAAMJ010000030.1"/>
</dbReference>
<dbReference type="Pfam" id="PF06889">
    <property type="entry name" value="DUF1266"/>
    <property type="match status" value="1"/>
</dbReference>
<name>A0ABP5ATQ4_9ACTN</name>
<feature type="domain" description="DUF1266" evidence="2">
    <location>
        <begin position="196"/>
        <end position="402"/>
    </location>
</feature>
<protein>
    <submittedName>
        <fullName evidence="3">DUF1266 domain-containing protein</fullName>
    </submittedName>
</protein>
<comment type="caution">
    <text evidence="3">The sequence shown here is derived from an EMBL/GenBank/DDBJ whole genome shotgun (WGS) entry which is preliminary data.</text>
</comment>
<evidence type="ECO:0000313" key="3">
    <source>
        <dbReference type="EMBL" id="GAA1919724.1"/>
    </source>
</evidence>
<evidence type="ECO:0000313" key="4">
    <source>
        <dbReference type="Proteomes" id="UP001501303"/>
    </source>
</evidence>
<accession>A0ABP5ATQ4</accession>
<proteinExistence type="predicted"/>
<dbReference type="Proteomes" id="UP001501303">
    <property type="component" value="Unassembled WGS sequence"/>
</dbReference>
<feature type="region of interest" description="Disordered" evidence="1">
    <location>
        <begin position="1"/>
        <end position="21"/>
    </location>
</feature>
<dbReference type="InterPro" id="IPR009677">
    <property type="entry name" value="DUF1266"/>
</dbReference>
<reference evidence="4" key="1">
    <citation type="journal article" date="2019" name="Int. J. Syst. Evol. Microbiol.">
        <title>The Global Catalogue of Microorganisms (GCM) 10K type strain sequencing project: providing services to taxonomists for standard genome sequencing and annotation.</title>
        <authorList>
            <consortium name="The Broad Institute Genomics Platform"/>
            <consortium name="The Broad Institute Genome Sequencing Center for Infectious Disease"/>
            <person name="Wu L."/>
            <person name="Ma J."/>
        </authorList>
    </citation>
    <scope>NUCLEOTIDE SEQUENCE [LARGE SCALE GENOMIC DNA]</scope>
    <source>
        <strain evidence="4">JCM 13581</strain>
    </source>
</reference>
<organism evidence="3 4">
    <name type="scientific">Streptomyces sodiiphilus</name>
    <dbReference type="NCBI Taxonomy" id="226217"/>
    <lineage>
        <taxon>Bacteria</taxon>
        <taxon>Bacillati</taxon>
        <taxon>Actinomycetota</taxon>
        <taxon>Actinomycetes</taxon>
        <taxon>Kitasatosporales</taxon>
        <taxon>Streptomycetaceae</taxon>
        <taxon>Streptomyces</taxon>
    </lineage>
</organism>
<evidence type="ECO:0000256" key="1">
    <source>
        <dbReference type="SAM" id="MobiDB-lite"/>
    </source>
</evidence>
<gene>
    <name evidence="3" type="ORF">GCM10009716_30500</name>
</gene>